<evidence type="ECO:0000256" key="3">
    <source>
        <dbReference type="ARBA" id="ARBA00022475"/>
    </source>
</evidence>
<feature type="transmembrane region" description="Helical" evidence="8">
    <location>
        <begin position="219"/>
        <end position="237"/>
    </location>
</feature>
<dbReference type="PANTHER" id="PTHR30462">
    <property type="entry name" value="INTERMEMBRANE TRANSPORT PROTEIN PQIB-RELATED"/>
    <property type="match status" value="1"/>
</dbReference>
<feature type="transmembrane region" description="Helical" evidence="8">
    <location>
        <begin position="322"/>
        <end position="340"/>
    </location>
</feature>
<evidence type="ECO:0000256" key="6">
    <source>
        <dbReference type="ARBA" id="ARBA00022989"/>
    </source>
</evidence>
<keyword evidence="10" id="KW-1185">Reference proteome</keyword>
<evidence type="ECO:0000256" key="4">
    <source>
        <dbReference type="ARBA" id="ARBA00022519"/>
    </source>
</evidence>
<dbReference type="InterPro" id="IPR005219">
    <property type="entry name" value="PqiA-like_proteobact"/>
</dbReference>
<evidence type="ECO:0000313" key="10">
    <source>
        <dbReference type="Proteomes" id="UP000092544"/>
    </source>
</evidence>
<sequence>MLVLSLSFPFLSFSVAGVGRTVSLWQEISTLLLNSFTFLGVLVLIALLILPALYLLSVILLVWYLKRSRHQTLQTYFIRILVGVQPWLMVDVFLVGVIVALIKMQGSASIDLGLSFWAFCGFVICLVKTISMVDIRWFWHQVATPSLSIALSSQTARSQGVKGCQTCGAILLIDEAHCSRCGHKANSRKPQSIKVTIALLIASLVMYVPANVFPIMETTYFGSTTPSTIIGGVLLLWSEGSYPVAAIILIASVFIPIAKMLALSWLCWQSYRPSSYGIMKKLTLYRLTEFVGRWSMIDIFVVAILTGLVQLGGLLNIYPGKAALCFASVVILTMLAAQSFDPRLLWDKEGHTHDE</sequence>
<gene>
    <name evidence="9" type="primary">pqiA</name>
    <name evidence="9" type="ORF">MSP8886_03862</name>
</gene>
<keyword evidence="7 8" id="KW-0472">Membrane</keyword>
<dbReference type="NCBIfam" id="TIGR00155">
    <property type="entry name" value="pqiA_fam"/>
    <property type="match status" value="1"/>
</dbReference>
<comment type="subcellular location">
    <subcellularLocation>
        <location evidence="1">Cell inner membrane</location>
        <topology evidence="1">Multi-pass membrane protein</topology>
    </subcellularLocation>
</comment>
<evidence type="ECO:0000256" key="5">
    <source>
        <dbReference type="ARBA" id="ARBA00022692"/>
    </source>
</evidence>
<feature type="transmembrane region" description="Helical" evidence="8">
    <location>
        <begin position="244"/>
        <end position="271"/>
    </location>
</feature>
<keyword evidence="3" id="KW-1003">Cell membrane</keyword>
<feature type="transmembrane region" description="Helical" evidence="8">
    <location>
        <begin position="41"/>
        <end position="64"/>
    </location>
</feature>
<evidence type="ECO:0000256" key="7">
    <source>
        <dbReference type="ARBA" id="ARBA00023136"/>
    </source>
</evidence>
<evidence type="ECO:0000313" key="9">
    <source>
        <dbReference type="EMBL" id="SBS36815.1"/>
    </source>
</evidence>
<feature type="transmembrane region" description="Helical" evidence="8">
    <location>
        <begin position="193"/>
        <end position="213"/>
    </location>
</feature>
<dbReference type="STRING" id="1792290.MSP8886_03862"/>
<dbReference type="InterPro" id="IPR007498">
    <property type="entry name" value="PqiA-like"/>
</dbReference>
<dbReference type="EMBL" id="FLOB01000014">
    <property type="protein sequence ID" value="SBS36815.1"/>
    <property type="molecule type" value="Genomic_DNA"/>
</dbReference>
<keyword evidence="5 8" id="KW-0812">Transmembrane</keyword>
<dbReference type="AlphaFoldDB" id="A0A1A8TUD9"/>
<dbReference type="PANTHER" id="PTHR30462:SF3">
    <property type="entry name" value="INTERMEMBRANE TRANSPORT PROTEIN PQIA"/>
    <property type="match status" value="1"/>
</dbReference>
<reference evidence="9 10" key="1">
    <citation type="submission" date="2016-06" db="EMBL/GenBank/DDBJ databases">
        <authorList>
            <person name="Kjaerup R.B."/>
            <person name="Dalgaard T.S."/>
            <person name="Juul-Madsen H.R."/>
        </authorList>
    </citation>
    <scope>NUCLEOTIDE SEQUENCE [LARGE SCALE GENOMIC DNA]</scope>
    <source>
        <strain evidence="9 10">CECT 8886</strain>
    </source>
</reference>
<keyword evidence="6 8" id="KW-1133">Transmembrane helix</keyword>
<feature type="transmembrane region" description="Helical" evidence="8">
    <location>
        <begin position="291"/>
        <end position="315"/>
    </location>
</feature>
<protein>
    <submittedName>
        <fullName evidence="9">Paraquat-inducible protein A</fullName>
    </submittedName>
</protein>
<name>A0A1A8TUD9_9GAMM</name>
<evidence type="ECO:0000256" key="1">
    <source>
        <dbReference type="ARBA" id="ARBA00004429"/>
    </source>
</evidence>
<accession>A0A1A8TUD9</accession>
<dbReference type="InterPro" id="IPR051800">
    <property type="entry name" value="PqiA-PqiB_transport"/>
</dbReference>
<dbReference type="Pfam" id="PF04403">
    <property type="entry name" value="PqiA"/>
    <property type="match status" value="2"/>
</dbReference>
<evidence type="ECO:0000256" key="8">
    <source>
        <dbReference type="SAM" id="Phobius"/>
    </source>
</evidence>
<comment type="similarity">
    <text evidence="2">Belongs to the PqiA family.</text>
</comment>
<evidence type="ECO:0000256" key="2">
    <source>
        <dbReference type="ARBA" id="ARBA00007555"/>
    </source>
</evidence>
<keyword evidence="4" id="KW-0997">Cell inner membrane</keyword>
<proteinExistence type="inferred from homology"/>
<organism evidence="9 10">
    <name type="scientific">Marinomonas spartinae</name>
    <dbReference type="NCBI Taxonomy" id="1792290"/>
    <lineage>
        <taxon>Bacteria</taxon>
        <taxon>Pseudomonadati</taxon>
        <taxon>Pseudomonadota</taxon>
        <taxon>Gammaproteobacteria</taxon>
        <taxon>Oceanospirillales</taxon>
        <taxon>Oceanospirillaceae</taxon>
        <taxon>Marinomonas</taxon>
    </lineage>
</organism>
<dbReference type="GO" id="GO:0005886">
    <property type="term" value="C:plasma membrane"/>
    <property type="evidence" value="ECO:0007669"/>
    <property type="project" value="UniProtKB-SubCell"/>
</dbReference>
<dbReference type="Proteomes" id="UP000092544">
    <property type="component" value="Unassembled WGS sequence"/>
</dbReference>
<feature type="transmembrane region" description="Helical" evidence="8">
    <location>
        <begin position="108"/>
        <end position="127"/>
    </location>
</feature>
<feature type="transmembrane region" description="Helical" evidence="8">
    <location>
        <begin position="76"/>
        <end position="102"/>
    </location>
</feature>